<evidence type="ECO:0000256" key="3">
    <source>
        <dbReference type="ARBA" id="ARBA00022840"/>
    </source>
</evidence>
<proteinExistence type="inferred from homology"/>
<dbReference type="InterPro" id="IPR027417">
    <property type="entry name" value="P-loop_NTPase"/>
</dbReference>
<keyword evidence="3" id="KW-0067">ATP-binding</keyword>
<gene>
    <name evidence="5" type="primary">tadA</name>
    <name evidence="5" type="ORF">H9661_01645</name>
</gene>
<sequence>MNKESLIEVVDLNIARKITLKQAKKYEIIPLYESEGKIFVGTIEENEKGKEYLQFLLQKDLRFIEISREELAGLTEILLDYDYEDIEQKIFGEAIKMKVSDIHFEPVKSSVNIRFRINGSLVLVRKLMMNEYGKILSRFKIKSNMDITEKRKPQDGKLFMEHEETIYNCRLSSVPVIYGEKIVLRILYGEKYLSSIEKLNFTENQIKSLKKIIAIKTGLIIVNGPTGSGYHE</sequence>
<accession>A0ABR8PPE6</accession>
<evidence type="ECO:0000313" key="5">
    <source>
        <dbReference type="EMBL" id="MBD7910047.1"/>
    </source>
</evidence>
<evidence type="ECO:0000313" key="6">
    <source>
        <dbReference type="Proteomes" id="UP000627781"/>
    </source>
</evidence>
<keyword evidence="2" id="KW-0547">Nucleotide-binding</keyword>
<organism evidence="5 6">
    <name type="scientific">Clostridium cibarium</name>
    <dbReference type="NCBI Taxonomy" id="2762247"/>
    <lineage>
        <taxon>Bacteria</taxon>
        <taxon>Bacillati</taxon>
        <taxon>Bacillota</taxon>
        <taxon>Clostridia</taxon>
        <taxon>Eubacteriales</taxon>
        <taxon>Clostridiaceae</taxon>
        <taxon>Clostridium</taxon>
    </lineage>
</organism>
<dbReference type="Pfam" id="PF00437">
    <property type="entry name" value="T2SSE"/>
    <property type="match status" value="1"/>
</dbReference>
<evidence type="ECO:0000256" key="2">
    <source>
        <dbReference type="ARBA" id="ARBA00022741"/>
    </source>
</evidence>
<keyword evidence="6" id="KW-1185">Reference proteome</keyword>
<dbReference type="SUPFAM" id="SSF52540">
    <property type="entry name" value="P-loop containing nucleoside triphosphate hydrolases"/>
    <property type="match status" value="1"/>
</dbReference>
<dbReference type="EMBL" id="JACSRA010000002">
    <property type="protein sequence ID" value="MBD7910047.1"/>
    <property type="molecule type" value="Genomic_DNA"/>
</dbReference>
<protein>
    <submittedName>
        <fullName evidence="5">Flp pilus assembly complex ATPase component TadA</fullName>
    </submittedName>
</protein>
<dbReference type="Gene3D" id="3.30.450.90">
    <property type="match status" value="1"/>
</dbReference>
<evidence type="ECO:0000256" key="1">
    <source>
        <dbReference type="ARBA" id="ARBA00006611"/>
    </source>
</evidence>
<comment type="caution">
    <text evidence="5">The sequence shown here is derived from an EMBL/GenBank/DDBJ whole genome shotgun (WGS) entry which is preliminary data.</text>
</comment>
<name>A0ABR8PPE6_9CLOT</name>
<evidence type="ECO:0000259" key="4">
    <source>
        <dbReference type="Pfam" id="PF00437"/>
    </source>
</evidence>
<dbReference type="PANTHER" id="PTHR30258">
    <property type="entry name" value="TYPE II SECRETION SYSTEM PROTEIN GSPE-RELATED"/>
    <property type="match status" value="1"/>
</dbReference>
<dbReference type="Proteomes" id="UP000627781">
    <property type="component" value="Unassembled WGS sequence"/>
</dbReference>
<reference evidence="5 6" key="1">
    <citation type="submission" date="2020-08" db="EMBL/GenBank/DDBJ databases">
        <title>A Genomic Blueprint of the Chicken Gut Microbiome.</title>
        <authorList>
            <person name="Gilroy R."/>
            <person name="Ravi A."/>
            <person name="Getino M."/>
            <person name="Pursley I."/>
            <person name="Horton D.L."/>
            <person name="Alikhan N.-F."/>
            <person name="Baker D."/>
            <person name="Gharbi K."/>
            <person name="Hall N."/>
            <person name="Watson M."/>
            <person name="Adriaenssens E.M."/>
            <person name="Foster-Nyarko E."/>
            <person name="Jarju S."/>
            <person name="Secka A."/>
            <person name="Antonio M."/>
            <person name="Oren A."/>
            <person name="Chaudhuri R."/>
            <person name="La Ragione R.M."/>
            <person name="Hildebrand F."/>
            <person name="Pallen M.J."/>
        </authorList>
    </citation>
    <scope>NUCLEOTIDE SEQUENCE [LARGE SCALE GENOMIC DNA]</scope>
    <source>
        <strain evidence="5 6">Sa3CVN1</strain>
    </source>
</reference>
<feature type="domain" description="Bacterial type II secretion system protein E" evidence="4">
    <location>
        <begin position="88"/>
        <end position="229"/>
    </location>
</feature>
<comment type="similarity">
    <text evidence="1">Belongs to the GSP E family.</text>
</comment>
<dbReference type="PANTHER" id="PTHR30258:SF1">
    <property type="entry name" value="PROTEIN TRANSPORT PROTEIN HOFB HOMOLOG"/>
    <property type="match status" value="1"/>
</dbReference>
<dbReference type="RefSeq" id="WP_191767550.1">
    <property type="nucleotide sequence ID" value="NZ_JACSRA010000002.1"/>
</dbReference>
<dbReference type="InterPro" id="IPR001482">
    <property type="entry name" value="T2SS/T4SS_dom"/>
</dbReference>